<evidence type="ECO:0000313" key="3">
    <source>
        <dbReference type="Proteomes" id="UP000077315"/>
    </source>
</evidence>
<evidence type="ECO:0000313" key="2">
    <source>
        <dbReference type="EMBL" id="OAD79602.1"/>
    </source>
</evidence>
<dbReference type="Pfam" id="PF12937">
    <property type="entry name" value="F-box-like"/>
    <property type="match status" value="1"/>
</dbReference>
<dbReference type="SUPFAM" id="SSF52047">
    <property type="entry name" value="RNI-like"/>
    <property type="match status" value="1"/>
</dbReference>
<dbReference type="OrthoDB" id="10313351at2759"/>
<proteinExistence type="predicted"/>
<dbReference type="GeneID" id="29001270"/>
<dbReference type="SUPFAM" id="SSF81383">
    <property type="entry name" value="F-box domain"/>
    <property type="match status" value="1"/>
</dbReference>
<feature type="domain" description="F-box" evidence="1">
    <location>
        <begin position="5"/>
        <end position="45"/>
    </location>
</feature>
<dbReference type="VEuPathDB" id="FungiDB:PHYBLDRAFT_58648"/>
<dbReference type="EMBL" id="KV440972">
    <property type="protein sequence ID" value="OAD79602.1"/>
    <property type="molecule type" value="Genomic_DNA"/>
</dbReference>
<protein>
    <recommendedName>
        <fullName evidence="1">F-box domain-containing protein</fullName>
    </recommendedName>
</protein>
<dbReference type="InParanoid" id="A0A162V2X7"/>
<dbReference type="AlphaFoldDB" id="A0A162V2X7"/>
<accession>A0A162V2X7</accession>
<sequence length="383" mass="44983">MPSELPFEILSIIASFISITDRFHCTTVCKSWTAAFKDSLRGVLIINPKNQQIVHHLLETEQEIRENDKVSIWALQMIGSLNISTKDFQRIHKRFPRLTYLKIREESLDPKSYRVHWSAWKSLKHLELDLPNLESRTQFSRILEILSCLPSLENLTLEDCTLNQAYHCTWFDLEKLCDYLPLLEFLRLRIKFDEISTATVDRFRSLVPEIRLRTLEICCEGMDLIWLFYFSIKFPNIHTYFWEIEQVTSSRIGQDSRFTSSMDGYDSLKVSHHEIMSVASKIPCFFPYLQTLTINERAIPTWRHISFWTLVHNYRIPLKHLYYRMNLSNVKPEVSEKIIVRCMDACVTKVTTLSMILDYLLKITNNASGSSEKIPVMEILSRG</sequence>
<organism evidence="2 3">
    <name type="scientific">Phycomyces blakesleeanus (strain ATCC 8743b / DSM 1359 / FGSC 10004 / NBRC 33097 / NRRL 1555)</name>
    <dbReference type="NCBI Taxonomy" id="763407"/>
    <lineage>
        <taxon>Eukaryota</taxon>
        <taxon>Fungi</taxon>
        <taxon>Fungi incertae sedis</taxon>
        <taxon>Mucoromycota</taxon>
        <taxon>Mucoromycotina</taxon>
        <taxon>Mucoromycetes</taxon>
        <taxon>Mucorales</taxon>
        <taxon>Phycomycetaceae</taxon>
        <taxon>Phycomyces</taxon>
    </lineage>
</organism>
<dbReference type="InterPro" id="IPR032675">
    <property type="entry name" value="LRR_dom_sf"/>
</dbReference>
<dbReference type="Gene3D" id="3.80.10.10">
    <property type="entry name" value="Ribonuclease Inhibitor"/>
    <property type="match status" value="1"/>
</dbReference>
<dbReference type="InterPro" id="IPR036047">
    <property type="entry name" value="F-box-like_dom_sf"/>
</dbReference>
<reference evidence="3" key="1">
    <citation type="submission" date="2015-06" db="EMBL/GenBank/DDBJ databases">
        <title>Expansion of signal transduction pathways in fungi by whole-genome duplication.</title>
        <authorList>
            <consortium name="DOE Joint Genome Institute"/>
            <person name="Corrochano L.M."/>
            <person name="Kuo A."/>
            <person name="Marcet-Houben M."/>
            <person name="Polaino S."/>
            <person name="Salamov A."/>
            <person name="Villalobos J.M."/>
            <person name="Alvarez M.I."/>
            <person name="Avalos J."/>
            <person name="Benito E.P."/>
            <person name="Benoit I."/>
            <person name="Burger G."/>
            <person name="Camino L.P."/>
            <person name="Canovas D."/>
            <person name="Cerda-Olmedo E."/>
            <person name="Cheng J.-F."/>
            <person name="Dominguez A."/>
            <person name="Elias M."/>
            <person name="Eslava A.P."/>
            <person name="Glaser F."/>
            <person name="Grimwood J."/>
            <person name="Gutierrez G."/>
            <person name="Heitman J."/>
            <person name="Henrissat B."/>
            <person name="Iturriaga E.A."/>
            <person name="Lang B.F."/>
            <person name="Lavin J.L."/>
            <person name="Lee S."/>
            <person name="Li W."/>
            <person name="Lindquist E."/>
            <person name="Lopez-Garcia S."/>
            <person name="Luque E.M."/>
            <person name="Marcos A.T."/>
            <person name="Martin J."/>
            <person name="McCluskey K."/>
            <person name="Medina H.R."/>
            <person name="Miralles-Duran A."/>
            <person name="Miyazaki A."/>
            <person name="Munoz-Torres E."/>
            <person name="Oguiza J.A."/>
            <person name="Ohm R."/>
            <person name="Olmedo M."/>
            <person name="Orejas M."/>
            <person name="Ortiz-Castellanos L."/>
            <person name="Pisabarro A.G."/>
            <person name="Rodriguez-Romero J."/>
            <person name="Ruiz-Herrera J."/>
            <person name="Ruiz-Vazquez R."/>
            <person name="Sanz C."/>
            <person name="Schackwitz W."/>
            <person name="Schmutz J."/>
            <person name="Shahriari M."/>
            <person name="Shelest E."/>
            <person name="Silva-Franco F."/>
            <person name="Soanes D."/>
            <person name="Syed K."/>
            <person name="Tagua V.G."/>
            <person name="Talbot N.J."/>
            <person name="Thon M."/>
            <person name="De vries R.P."/>
            <person name="Wiebenga A."/>
            <person name="Yadav J.S."/>
            <person name="Braun E.L."/>
            <person name="Baker S."/>
            <person name="Garre V."/>
            <person name="Horwitz B."/>
            <person name="Torres-Martinez S."/>
            <person name="Idnurm A."/>
            <person name="Herrera-Estrella A."/>
            <person name="Gabaldon T."/>
            <person name="Grigoriev I.V."/>
        </authorList>
    </citation>
    <scope>NUCLEOTIDE SEQUENCE [LARGE SCALE GENOMIC DNA]</scope>
    <source>
        <strain evidence="3">NRRL 1555(-)</strain>
    </source>
</reference>
<name>A0A162V2X7_PHYB8</name>
<dbReference type="SMART" id="SM00256">
    <property type="entry name" value="FBOX"/>
    <property type="match status" value="1"/>
</dbReference>
<dbReference type="RefSeq" id="XP_018297642.1">
    <property type="nucleotide sequence ID" value="XM_018440364.1"/>
</dbReference>
<dbReference type="InterPro" id="IPR001810">
    <property type="entry name" value="F-box_dom"/>
</dbReference>
<dbReference type="Proteomes" id="UP000077315">
    <property type="component" value="Unassembled WGS sequence"/>
</dbReference>
<gene>
    <name evidence="2" type="ORF">PHYBLDRAFT_58648</name>
</gene>
<evidence type="ECO:0000259" key="1">
    <source>
        <dbReference type="SMART" id="SM00256"/>
    </source>
</evidence>
<dbReference type="Gene3D" id="1.20.1280.50">
    <property type="match status" value="1"/>
</dbReference>
<keyword evidence="3" id="KW-1185">Reference proteome</keyword>